<dbReference type="CDD" id="cd05233">
    <property type="entry name" value="SDR_c"/>
    <property type="match status" value="1"/>
</dbReference>
<proteinExistence type="inferred from homology"/>
<sequence length="243" mass="25421">MSSAAAPVALITGATGGIGSAVARRLHREGMRVVVSSSSSVTQGQRLADELVPAAYIRADLTDPVQARHLVDETIKHFGQLDLLVNNAAAFAQIPHEDLEAVTPEMWRRLFDVNVIGAWCAIQAAQPALAAANGHIVNITSIAALRPMGASIPYAVSKAALGHMTALVAKALGPQVRANAVAPGLVITERTAEWATARNEVEERAPLRRAGMPDDIADAVVALQNAPYVTGETIAVDGGLHLL</sequence>
<evidence type="ECO:0000259" key="3">
    <source>
        <dbReference type="SMART" id="SM00822"/>
    </source>
</evidence>
<keyword evidence="2" id="KW-0560">Oxidoreductase</keyword>
<dbReference type="SUPFAM" id="SSF51735">
    <property type="entry name" value="NAD(P)-binding Rossmann-fold domains"/>
    <property type="match status" value="1"/>
</dbReference>
<dbReference type="Pfam" id="PF13561">
    <property type="entry name" value="adh_short_C2"/>
    <property type="match status" value="1"/>
</dbReference>
<evidence type="ECO:0000256" key="2">
    <source>
        <dbReference type="ARBA" id="ARBA00023002"/>
    </source>
</evidence>
<dbReference type="Gene3D" id="3.40.50.720">
    <property type="entry name" value="NAD(P)-binding Rossmann-like Domain"/>
    <property type="match status" value="1"/>
</dbReference>
<name>A0AAX3Y9H2_RHOOP</name>
<comment type="similarity">
    <text evidence="1">Belongs to the short-chain dehydrogenases/reductases (SDR) family.</text>
</comment>
<dbReference type="EMBL" id="JAPWIS010000011">
    <property type="protein sequence ID" value="MCZ4586261.1"/>
    <property type="molecule type" value="Genomic_DNA"/>
</dbReference>
<evidence type="ECO:0000313" key="7">
    <source>
        <dbReference type="Proteomes" id="UP001231166"/>
    </source>
</evidence>
<dbReference type="PANTHER" id="PTHR43639">
    <property type="entry name" value="OXIDOREDUCTASE, SHORT-CHAIN DEHYDROGENASE/REDUCTASE FAMILY (AFU_ORTHOLOGUE AFUA_5G02870)"/>
    <property type="match status" value="1"/>
</dbReference>
<dbReference type="InterPro" id="IPR002347">
    <property type="entry name" value="SDR_fam"/>
</dbReference>
<dbReference type="Proteomes" id="UP001066327">
    <property type="component" value="Unassembled WGS sequence"/>
</dbReference>
<evidence type="ECO:0000313" key="5">
    <source>
        <dbReference type="EMBL" id="WLF44723.1"/>
    </source>
</evidence>
<dbReference type="InterPro" id="IPR020904">
    <property type="entry name" value="Sc_DH/Rdtase_CS"/>
</dbReference>
<keyword evidence="6" id="KW-1185">Reference proteome</keyword>
<dbReference type="Proteomes" id="UP001231166">
    <property type="component" value="Chromosome"/>
</dbReference>
<dbReference type="GO" id="GO:0016491">
    <property type="term" value="F:oxidoreductase activity"/>
    <property type="evidence" value="ECO:0007669"/>
    <property type="project" value="UniProtKB-KW"/>
</dbReference>
<dbReference type="PANTHER" id="PTHR43639:SF1">
    <property type="entry name" value="SHORT-CHAIN DEHYDROGENASE_REDUCTASE FAMILY PROTEIN"/>
    <property type="match status" value="1"/>
</dbReference>
<reference evidence="4" key="1">
    <citation type="submission" date="2022-12" db="EMBL/GenBank/DDBJ databases">
        <authorList>
            <person name="Krivoruchko A.V."/>
            <person name="Elkin A."/>
        </authorList>
    </citation>
    <scope>NUCLEOTIDE SEQUENCE</scope>
    <source>
        <strain evidence="4">IEGM 249</strain>
    </source>
</reference>
<dbReference type="RefSeq" id="WP_269591618.1">
    <property type="nucleotide sequence ID" value="NZ_CP130953.1"/>
</dbReference>
<dbReference type="EMBL" id="CP130953">
    <property type="protein sequence ID" value="WLF44723.1"/>
    <property type="molecule type" value="Genomic_DNA"/>
</dbReference>
<accession>A0AAX3Y9H2</accession>
<evidence type="ECO:0000313" key="4">
    <source>
        <dbReference type="EMBL" id="MCZ4586261.1"/>
    </source>
</evidence>
<dbReference type="PRINTS" id="PR00080">
    <property type="entry name" value="SDRFAMILY"/>
</dbReference>
<dbReference type="AlphaFoldDB" id="A0AAX3Y9H2"/>
<protein>
    <submittedName>
        <fullName evidence="5">SDR family oxidoreductase</fullName>
    </submittedName>
</protein>
<feature type="domain" description="Ketoreductase" evidence="3">
    <location>
        <begin position="7"/>
        <end position="200"/>
    </location>
</feature>
<gene>
    <name evidence="4" type="ORF">O4328_21665</name>
    <name evidence="5" type="ORF">Q5707_22610</name>
</gene>
<evidence type="ECO:0000256" key="1">
    <source>
        <dbReference type="ARBA" id="ARBA00006484"/>
    </source>
</evidence>
<dbReference type="SMART" id="SM00822">
    <property type="entry name" value="PKS_KR"/>
    <property type="match status" value="1"/>
</dbReference>
<dbReference type="PRINTS" id="PR00081">
    <property type="entry name" value="GDHRDH"/>
</dbReference>
<reference evidence="5" key="2">
    <citation type="submission" date="2023-07" db="EMBL/GenBank/DDBJ databases">
        <title>Genomic analysis of Rhodococcus opacus VOC-14 with glycol ethers degradation activity.</title>
        <authorList>
            <person name="Narkevich D.A."/>
            <person name="Hlushen A.M."/>
            <person name="Akhremchuk A.E."/>
            <person name="Sikolenko M.A."/>
            <person name="Valentovich L.N."/>
        </authorList>
    </citation>
    <scope>NUCLEOTIDE SEQUENCE</scope>
    <source>
        <strain evidence="5">VOC-14</strain>
    </source>
</reference>
<dbReference type="InterPro" id="IPR057326">
    <property type="entry name" value="KR_dom"/>
</dbReference>
<dbReference type="InterPro" id="IPR036291">
    <property type="entry name" value="NAD(P)-bd_dom_sf"/>
</dbReference>
<evidence type="ECO:0000313" key="6">
    <source>
        <dbReference type="Proteomes" id="UP001066327"/>
    </source>
</evidence>
<dbReference type="FunFam" id="3.40.50.720:FF:000084">
    <property type="entry name" value="Short-chain dehydrogenase reductase"/>
    <property type="match status" value="1"/>
</dbReference>
<dbReference type="PROSITE" id="PS00061">
    <property type="entry name" value="ADH_SHORT"/>
    <property type="match status" value="1"/>
</dbReference>
<organism evidence="5 7">
    <name type="scientific">Rhodococcus opacus</name>
    <name type="common">Nocardia opaca</name>
    <dbReference type="NCBI Taxonomy" id="37919"/>
    <lineage>
        <taxon>Bacteria</taxon>
        <taxon>Bacillati</taxon>
        <taxon>Actinomycetota</taxon>
        <taxon>Actinomycetes</taxon>
        <taxon>Mycobacteriales</taxon>
        <taxon>Nocardiaceae</taxon>
        <taxon>Rhodococcus</taxon>
    </lineage>
</organism>